<proteinExistence type="inferred from homology"/>
<feature type="chain" id="PRO_5043411409" description="Flagellar L-ring protein" evidence="9">
    <location>
        <begin position="31"/>
        <end position="238"/>
    </location>
</feature>
<comment type="function">
    <text evidence="1 7">Assembles around the rod to form the L-ring and probably protects the motor/basal body from shearing forces during rotation.</text>
</comment>
<keyword evidence="4 7" id="KW-0472">Membrane</keyword>
<dbReference type="GO" id="GO:0003774">
    <property type="term" value="F:cytoskeletal motor activity"/>
    <property type="evidence" value="ECO:0007669"/>
    <property type="project" value="InterPro"/>
</dbReference>
<keyword evidence="6 7" id="KW-0998">Cell outer membrane</keyword>
<dbReference type="HAMAP" id="MF_00415">
    <property type="entry name" value="FlgH"/>
    <property type="match status" value="1"/>
</dbReference>
<evidence type="ECO:0000256" key="2">
    <source>
        <dbReference type="ARBA" id="ARBA00006929"/>
    </source>
</evidence>
<sequence length="238" mass="25564">MKAFSLRFLRGPAAVMVLLLAWGCTPSRQAGPPPVTPPPLAFPAPPRERPPEGSIFAGGSSAFLFEDLKARRVGDVVTVRIVESYLGTNNVSSKSQRKSSTEAGVSALLGFEKALESANPRFSASKMFGGSMTNTYDGYGRQSRQSQIKAEITARVTEVLPNGNLVIQGVRVVKLSDEYQYLTISGIIRPEDIAPDNTILSTKVSDAHIEYSGTGSATESGGVGIGWLARILQIIWMF</sequence>
<keyword evidence="10" id="KW-0282">Flagellum</keyword>
<evidence type="ECO:0000256" key="1">
    <source>
        <dbReference type="ARBA" id="ARBA00002591"/>
    </source>
</evidence>
<dbReference type="EMBL" id="CP048877">
    <property type="protein sequence ID" value="QIJ72664.1"/>
    <property type="molecule type" value="Genomic_DNA"/>
</dbReference>
<keyword evidence="3 9" id="KW-0732">Signal</keyword>
<evidence type="ECO:0000256" key="7">
    <source>
        <dbReference type="HAMAP-Rule" id="MF_00415"/>
    </source>
</evidence>
<dbReference type="PRINTS" id="PR01008">
    <property type="entry name" value="FLGLRINGFLGH"/>
</dbReference>
<organism evidence="10 11">
    <name type="scientific">Thermosulfuriphilus ammonigenes</name>
    <dbReference type="NCBI Taxonomy" id="1936021"/>
    <lineage>
        <taxon>Bacteria</taxon>
        <taxon>Pseudomonadati</taxon>
        <taxon>Thermodesulfobacteriota</taxon>
        <taxon>Thermodesulfobacteria</taxon>
        <taxon>Thermodesulfobacteriales</taxon>
        <taxon>Thermodesulfobacteriaceae</taxon>
        <taxon>Thermosulfuriphilus</taxon>
    </lineage>
</organism>
<evidence type="ECO:0000256" key="4">
    <source>
        <dbReference type="ARBA" id="ARBA00023136"/>
    </source>
</evidence>
<keyword evidence="10" id="KW-0969">Cilium</keyword>
<feature type="compositionally biased region" description="Pro residues" evidence="8">
    <location>
        <begin position="31"/>
        <end position="45"/>
    </location>
</feature>
<dbReference type="AlphaFoldDB" id="A0A6G7PY97"/>
<dbReference type="PANTHER" id="PTHR34933">
    <property type="entry name" value="FLAGELLAR L-RING PROTEIN"/>
    <property type="match status" value="1"/>
</dbReference>
<dbReference type="KEGG" id="tav:G4V39_10425"/>
<feature type="region of interest" description="Disordered" evidence="8">
    <location>
        <begin position="29"/>
        <end position="53"/>
    </location>
</feature>
<dbReference type="GO" id="GO:0009427">
    <property type="term" value="C:bacterial-type flagellum basal body, distal rod, L ring"/>
    <property type="evidence" value="ECO:0007669"/>
    <property type="project" value="InterPro"/>
</dbReference>
<dbReference type="RefSeq" id="WP_166032880.1">
    <property type="nucleotide sequence ID" value="NZ_CP048877.1"/>
</dbReference>
<keyword evidence="10" id="KW-0966">Cell projection</keyword>
<comment type="similarity">
    <text evidence="2 7">Belongs to the FlgH family.</text>
</comment>
<feature type="signal peptide" evidence="9">
    <location>
        <begin position="1"/>
        <end position="30"/>
    </location>
</feature>
<accession>A0A6G7PY97</accession>
<keyword evidence="11" id="KW-1185">Reference proteome</keyword>
<evidence type="ECO:0000313" key="11">
    <source>
        <dbReference type="Proteomes" id="UP000502179"/>
    </source>
</evidence>
<dbReference type="Proteomes" id="UP000502179">
    <property type="component" value="Chromosome"/>
</dbReference>
<comment type="subcellular location">
    <subcellularLocation>
        <location evidence="7">Cell outer membrane</location>
    </subcellularLocation>
    <subcellularLocation>
        <location evidence="7">Bacterial flagellum basal body</location>
    </subcellularLocation>
</comment>
<gene>
    <name evidence="7" type="primary">flgH</name>
    <name evidence="10" type="ORF">G4V39_10425</name>
</gene>
<reference evidence="10 11" key="1">
    <citation type="submission" date="2020-02" db="EMBL/GenBank/DDBJ databases">
        <title>Genome analysis of Thermosulfuriphilus ammonigenes ST65T, an anaerobic thermophilic chemolithoautotrophic bacterium isolated from a deep-sea hydrothermal vent.</title>
        <authorList>
            <person name="Slobodkina G."/>
            <person name="Allioux M."/>
            <person name="Merkel A."/>
            <person name="Alain K."/>
            <person name="Jebbar M."/>
            <person name="Slobodkin A."/>
        </authorList>
    </citation>
    <scope>NUCLEOTIDE SEQUENCE [LARGE SCALE GENOMIC DNA]</scope>
    <source>
        <strain evidence="10 11">ST65</strain>
    </source>
</reference>
<dbReference type="PANTHER" id="PTHR34933:SF1">
    <property type="entry name" value="FLAGELLAR L-RING PROTEIN"/>
    <property type="match status" value="1"/>
</dbReference>
<dbReference type="GO" id="GO:0009279">
    <property type="term" value="C:cell outer membrane"/>
    <property type="evidence" value="ECO:0007669"/>
    <property type="project" value="UniProtKB-SubCell"/>
</dbReference>
<comment type="subunit">
    <text evidence="7">The basal body constitutes a major portion of the flagellar organelle and consists of four rings (L,P,S, and M) mounted on a central rod.</text>
</comment>
<dbReference type="GO" id="GO:0071973">
    <property type="term" value="P:bacterial-type flagellum-dependent cell motility"/>
    <property type="evidence" value="ECO:0007669"/>
    <property type="project" value="InterPro"/>
</dbReference>
<dbReference type="InterPro" id="IPR000527">
    <property type="entry name" value="Flag_Lring"/>
</dbReference>
<protein>
    <recommendedName>
        <fullName evidence="7">Flagellar L-ring protein</fullName>
    </recommendedName>
    <alternativeName>
        <fullName evidence="7">Basal body L-ring protein</fullName>
    </alternativeName>
</protein>
<evidence type="ECO:0000256" key="3">
    <source>
        <dbReference type="ARBA" id="ARBA00022729"/>
    </source>
</evidence>
<name>A0A6G7PY97_9BACT</name>
<evidence type="ECO:0000256" key="6">
    <source>
        <dbReference type="ARBA" id="ARBA00023237"/>
    </source>
</evidence>
<evidence type="ECO:0000313" key="10">
    <source>
        <dbReference type="EMBL" id="QIJ72664.1"/>
    </source>
</evidence>
<dbReference type="Pfam" id="PF02107">
    <property type="entry name" value="FlgH"/>
    <property type="match status" value="1"/>
</dbReference>
<evidence type="ECO:0000256" key="5">
    <source>
        <dbReference type="ARBA" id="ARBA00023143"/>
    </source>
</evidence>
<keyword evidence="5 7" id="KW-0975">Bacterial flagellum</keyword>
<evidence type="ECO:0000256" key="9">
    <source>
        <dbReference type="SAM" id="SignalP"/>
    </source>
</evidence>
<evidence type="ECO:0000256" key="8">
    <source>
        <dbReference type="SAM" id="MobiDB-lite"/>
    </source>
</evidence>